<comment type="caution">
    <text evidence="2">The sequence shown here is derived from an EMBL/GenBank/DDBJ whole genome shotgun (WGS) entry which is preliminary data.</text>
</comment>
<feature type="compositionally biased region" description="Gly residues" evidence="1">
    <location>
        <begin position="1349"/>
        <end position="1359"/>
    </location>
</feature>
<dbReference type="SUPFAM" id="SSF51556">
    <property type="entry name" value="Metallo-dependent hydrolases"/>
    <property type="match status" value="1"/>
</dbReference>
<dbReference type="Gene3D" id="3.20.20.140">
    <property type="entry name" value="Metal-dependent hydrolases"/>
    <property type="match status" value="1"/>
</dbReference>
<dbReference type="PANTHER" id="PTHR47345">
    <property type="entry name" value="CUT9-INTERACTING PROTEIN SCN1"/>
    <property type="match status" value="1"/>
</dbReference>
<dbReference type="Pfam" id="PF01026">
    <property type="entry name" value="TatD_DNase"/>
    <property type="match status" value="1"/>
</dbReference>
<sequence length="1359" mass="150605">MKAKILTIMATRAQDQELIASVADKLQLKDESSAFGQINENERVVPCFGWHPWFSHQLFDDSMFESRDTLTQEEKIKHYTAVLSTTPKSEDRNFLLGLPEPRPLSQLLSQTRDYLEKYPIALVGEIGLDKSFRIPNNVASDHEEARDDSLTPGGREGRRLSPFRVAMDHQKKILKAQLRLAGELQRAVSVHGVQAHGQVFDVLKETWNGHERKVLSKRERKMKQAAPTMNANESEDEDDGGPKPYPPRVCLHSYSGPPDPIKQYLQPSNPAEIFFSFSTAINFSTAAASKTEEVIKVLPADRILVESDLHIAGDRMDQHLEDIVRKICQLKDWTLEDGVTQLGRNWRSFVFDMEGDEKWPPSGLAFIIAPNLVTASHLNSKFLLLFAPLKHNAIVPRQNGLNMTHDKPGTLDQSIPPARHIPYLLDSFYSNPPTQPRYRLGVATRSWNNESDTSSHVADVTVDYFTGDDADEDEYHTVWIINDNTENHHGRVDTWSALVSSDGNDVQTLLQIKYNHRELSYGNGGFVTPSNQQSGTNAQGHTPSSALSPYATGPSHGIQPPRPEPSINLGRGYKNSPAAPERIPGAPPFETSLPIHELADCTMEEMLSYYPEHVLHWPGLAVLYNHYRFRLTNPIFEDTIQYIRNVRGDHIDISKRSFRRATTRTGCQILNGYEIGNFDGHMQPLSEAVQASGQSLEAFLASILWTPPKNVALQPSVPLSEVGSTVFNHPIGQFSSRVLAAMQNQNLPPPPNKQSHPIIKRCLHGSPEVNETMRDVISFNYYPVHLPEEFVISHYYEQLTHEPLLYVLIKYSGNAIARMVPKGVCPDQTHAGFKTFAAKLRKRQQMALGQRGERRRVLWKGMTKAVYSEAYGKLKKEYQEERTSGGYASIQQEMGFHAPTTFMNQASSNLFPAATFTNALEPVYDPPSFQNYDPQFDYSGQQHPFQCSDYNTFDCNIGDGPQYPSINSSFEQSQYITPQTPITLGEIDTSFNSMPADYHAVPPFFQPSTGDNVMKTEEWGGGDIAVPELTSEIWDQLINFDDDPILSTHDIAVLDDRLLANEKNPVCPDASLEHSVSHLQNLQDGDEDIAECRRENIIASHDSANKCTQPPTHQAPHPHTDSPDTLQETTASTPPQTQIPQENPDHTPLALEIISFDFSAPVPLTTIASSLTTRTLLSTFYPPPAANTKTEDTDTVSIDGLGFVESDGLFEGKVGGPGGFDCVDDFFEWGMETGGADVNLGLDADLGLNVLEHSSINTNTNTNKKSAQEQIKSIQEAQSKGTKRTGEGEGKAESGTAVLAGGIGQQNHDDARGNKEKEKEEEEEKRRARTGSTASIDSLDSLFGEEDGGGGGGGGGDGG</sequence>
<dbReference type="Proteomes" id="UP000447873">
    <property type="component" value="Unassembled WGS sequence"/>
</dbReference>
<dbReference type="InterPro" id="IPR001130">
    <property type="entry name" value="TatD-like"/>
</dbReference>
<feature type="region of interest" description="Disordered" evidence="1">
    <location>
        <begin position="1103"/>
        <end position="1144"/>
    </location>
</feature>
<feature type="compositionally biased region" description="Basic and acidic residues" evidence="1">
    <location>
        <begin position="140"/>
        <end position="159"/>
    </location>
</feature>
<evidence type="ECO:0000313" key="2">
    <source>
        <dbReference type="EMBL" id="KAE9988989.1"/>
    </source>
</evidence>
<gene>
    <name evidence="2" type="ORF">EG328_003305</name>
</gene>
<feature type="region of interest" description="Disordered" evidence="1">
    <location>
        <begin position="523"/>
        <end position="589"/>
    </location>
</feature>
<feature type="compositionally biased region" description="Polar residues" evidence="1">
    <location>
        <begin position="1264"/>
        <end position="1279"/>
    </location>
</feature>
<evidence type="ECO:0000256" key="1">
    <source>
        <dbReference type="SAM" id="MobiDB-lite"/>
    </source>
</evidence>
<feature type="region of interest" description="Disordered" evidence="1">
    <location>
        <begin position="139"/>
        <end position="159"/>
    </location>
</feature>
<proteinExistence type="predicted"/>
<feature type="compositionally biased region" description="Polar residues" evidence="1">
    <location>
        <begin position="1123"/>
        <end position="1141"/>
    </location>
</feature>
<accession>A0A8H3Z820</accession>
<dbReference type="PANTHER" id="PTHR47345:SF1">
    <property type="entry name" value="CUT9-INTERACTING PROTEIN SCN1"/>
    <property type="match status" value="1"/>
</dbReference>
<dbReference type="InterPro" id="IPR032466">
    <property type="entry name" value="Metal_Hydrolase"/>
</dbReference>
<dbReference type="InterPro" id="IPR053044">
    <property type="entry name" value="Metallo-hydrolase/TatD-type"/>
</dbReference>
<feature type="region of interest" description="Disordered" evidence="1">
    <location>
        <begin position="1256"/>
        <end position="1359"/>
    </location>
</feature>
<dbReference type="EMBL" id="WNWS01000002">
    <property type="protein sequence ID" value="KAE9988989.1"/>
    <property type="molecule type" value="Genomic_DNA"/>
</dbReference>
<protein>
    <submittedName>
        <fullName evidence="2">Uncharacterized protein</fullName>
    </submittedName>
</protein>
<feature type="compositionally biased region" description="Low complexity" evidence="1">
    <location>
        <begin position="1108"/>
        <end position="1117"/>
    </location>
</feature>
<dbReference type="GO" id="GO:0016788">
    <property type="term" value="F:hydrolase activity, acting on ester bonds"/>
    <property type="evidence" value="ECO:0007669"/>
    <property type="project" value="InterPro"/>
</dbReference>
<evidence type="ECO:0000313" key="3">
    <source>
        <dbReference type="Proteomes" id="UP000447873"/>
    </source>
</evidence>
<feature type="compositionally biased region" description="Polar residues" evidence="1">
    <location>
        <begin position="528"/>
        <end position="547"/>
    </location>
</feature>
<reference evidence="2 3" key="1">
    <citation type="submission" date="2018-12" db="EMBL/GenBank/DDBJ databases">
        <title>Venturia inaequalis Genome Resource.</title>
        <authorList>
            <person name="Lichtner F.J."/>
        </authorList>
    </citation>
    <scope>NUCLEOTIDE SEQUENCE [LARGE SCALE GENOMIC DNA]</scope>
    <source>
        <strain evidence="2 3">120213</strain>
    </source>
</reference>
<feature type="compositionally biased region" description="Basic and acidic residues" evidence="1">
    <location>
        <begin position="1307"/>
        <end position="1318"/>
    </location>
</feature>
<name>A0A8H3Z820_VENIN</name>
<organism evidence="2 3">
    <name type="scientific">Venturia inaequalis</name>
    <name type="common">Apple scab fungus</name>
    <dbReference type="NCBI Taxonomy" id="5025"/>
    <lineage>
        <taxon>Eukaryota</taxon>
        <taxon>Fungi</taxon>
        <taxon>Dikarya</taxon>
        <taxon>Ascomycota</taxon>
        <taxon>Pezizomycotina</taxon>
        <taxon>Dothideomycetes</taxon>
        <taxon>Pleosporomycetidae</taxon>
        <taxon>Venturiales</taxon>
        <taxon>Venturiaceae</taxon>
        <taxon>Venturia</taxon>
    </lineage>
</organism>
<feature type="region of interest" description="Disordered" evidence="1">
    <location>
        <begin position="217"/>
        <end position="246"/>
    </location>
</feature>